<dbReference type="EMBL" id="NIDE01000005">
    <property type="protein sequence ID" value="OWK42418.1"/>
    <property type="molecule type" value="Genomic_DNA"/>
</dbReference>
<protein>
    <submittedName>
        <fullName evidence="1">Uncharacterized protein</fullName>
    </submittedName>
</protein>
<keyword evidence="2" id="KW-1185">Reference proteome</keyword>
<reference evidence="2" key="1">
    <citation type="submission" date="2017-06" db="EMBL/GenBank/DDBJ databases">
        <title>Genome analysis of Fimbriiglobus ruber SP5, the first member of the order Planctomycetales with confirmed chitinolytic capability.</title>
        <authorList>
            <person name="Ravin N.V."/>
            <person name="Rakitin A.L."/>
            <person name="Ivanova A.A."/>
            <person name="Beletsky A.V."/>
            <person name="Kulichevskaya I.S."/>
            <person name="Mardanov A.V."/>
            <person name="Dedysh S.N."/>
        </authorList>
    </citation>
    <scope>NUCLEOTIDE SEQUENCE [LARGE SCALE GENOMIC DNA]</scope>
    <source>
        <strain evidence="2">SP5</strain>
    </source>
</reference>
<sequence length="115" mass="12780">MVPCEGMNAVAAMLTLADAHDLRRRAEASCHEWLRSSAEEGDLSELALADTQIVFERCALVFDHGILSYPFVETRLGLYVPDATGVYFRGLRPVGHYRLITLLDGTADDDYFVLS</sequence>
<dbReference type="RefSeq" id="WP_143393307.1">
    <property type="nucleotide sequence ID" value="NZ_NIDE01000005.1"/>
</dbReference>
<gene>
    <name evidence="1" type="ORF">FRUB_04496</name>
</gene>
<dbReference type="OrthoDB" id="1255709at2"/>
<dbReference type="Proteomes" id="UP000214646">
    <property type="component" value="Unassembled WGS sequence"/>
</dbReference>
<organism evidence="1 2">
    <name type="scientific">Fimbriiglobus ruber</name>
    <dbReference type="NCBI Taxonomy" id="1908690"/>
    <lineage>
        <taxon>Bacteria</taxon>
        <taxon>Pseudomonadati</taxon>
        <taxon>Planctomycetota</taxon>
        <taxon>Planctomycetia</taxon>
        <taxon>Gemmatales</taxon>
        <taxon>Gemmataceae</taxon>
        <taxon>Fimbriiglobus</taxon>
    </lineage>
</organism>
<name>A0A225DV55_9BACT</name>
<comment type="caution">
    <text evidence="1">The sequence shown here is derived from an EMBL/GenBank/DDBJ whole genome shotgun (WGS) entry which is preliminary data.</text>
</comment>
<dbReference type="AlphaFoldDB" id="A0A225DV55"/>
<proteinExistence type="predicted"/>
<evidence type="ECO:0000313" key="1">
    <source>
        <dbReference type="EMBL" id="OWK42418.1"/>
    </source>
</evidence>
<evidence type="ECO:0000313" key="2">
    <source>
        <dbReference type="Proteomes" id="UP000214646"/>
    </source>
</evidence>
<accession>A0A225DV55</accession>